<evidence type="ECO:0000256" key="1">
    <source>
        <dbReference type="SAM" id="Coils"/>
    </source>
</evidence>
<feature type="compositionally biased region" description="Basic and acidic residues" evidence="2">
    <location>
        <begin position="61"/>
        <end position="70"/>
    </location>
</feature>
<keyword evidence="4" id="KW-1185">Reference proteome</keyword>
<feature type="region of interest" description="Disordered" evidence="2">
    <location>
        <begin position="140"/>
        <end position="194"/>
    </location>
</feature>
<feature type="coiled-coil region" evidence="1">
    <location>
        <begin position="367"/>
        <end position="401"/>
    </location>
</feature>
<feature type="region of interest" description="Disordered" evidence="2">
    <location>
        <begin position="890"/>
        <end position="991"/>
    </location>
</feature>
<feature type="coiled-coil region" evidence="1">
    <location>
        <begin position="578"/>
        <end position="612"/>
    </location>
</feature>
<dbReference type="PANTHER" id="PTHR23159">
    <property type="entry name" value="CENTROSOMAL PROTEIN 2"/>
    <property type="match status" value="1"/>
</dbReference>
<feature type="compositionally biased region" description="Low complexity" evidence="2">
    <location>
        <begin position="899"/>
        <end position="912"/>
    </location>
</feature>
<comment type="caution">
    <text evidence="3">The sequence shown here is derived from an EMBL/GenBank/DDBJ whole genome shotgun (WGS) entry which is preliminary data.</text>
</comment>
<feature type="region of interest" description="Disordered" evidence="2">
    <location>
        <begin position="42"/>
        <end position="81"/>
    </location>
</feature>
<protein>
    <submittedName>
        <fullName evidence="3">Uncharacterized protein</fullName>
    </submittedName>
</protein>
<feature type="coiled-coil region" evidence="1">
    <location>
        <begin position="86"/>
        <end position="134"/>
    </location>
</feature>
<feature type="region of interest" description="Disordered" evidence="2">
    <location>
        <begin position="807"/>
        <end position="854"/>
    </location>
</feature>
<gene>
    <name evidence="3" type="ORF">CVIRNUC_006550</name>
</gene>
<feature type="compositionally biased region" description="Basic and acidic residues" evidence="2">
    <location>
        <begin position="935"/>
        <end position="945"/>
    </location>
</feature>
<evidence type="ECO:0000313" key="3">
    <source>
        <dbReference type="EMBL" id="CAK0783351.1"/>
    </source>
</evidence>
<name>A0AAV1I9G8_9CHLO</name>
<feature type="compositionally biased region" description="Basic and acidic residues" evidence="2">
    <location>
        <begin position="818"/>
        <end position="838"/>
    </location>
</feature>
<organism evidence="3 4">
    <name type="scientific">Coccomyxa viridis</name>
    <dbReference type="NCBI Taxonomy" id="1274662"/>
    <lineage>
        <taxon>Eukaryota</taxon>
        <taxon>Viridiplantae</taxon>
        <taxon>Chlorophyta</taxon>
        <taxon>core chlorophytes</taxon>
        <taxon>Trebouxiophyceae</taxon>
        <taxon>Trebouxiophyceae incertae sedis</taxon>
        <taxon>Coccomyxaceae</taxon>
        <taxon>Coccomyxa</taxon>
    </lineage>
</organism>
<dbReference type="Proteomes" id="UP001314263">
    <property type="component" value="Unassembled WGS sequence"/>
</dbReference>
<feature type="compositionally biased region" description="Polar residues" evidence="2">
    <location>
        <begin position="660"/>
        <end position="678"/>
    </location>
</feature>
<evidence type="ECO:0000313" key="4">
    <source>
        <dbReference type="Proteomes" id="UP001314263"/>
    </source>
</evidence>
<dbReference type="PANTHER" id="PTHR23159:SF31">
    <property type="entry name" value="CENTROSOME-ASSOCIATED PROTEIN CEP250 ISOFORM X1"/>
    <property type="match status" value="1"/>
</dbReference>
<evidence type="ECO:0000256" key="2">
    <source>
        <dbReference type="SAM" id="MobiDB-lite"/>
    </source>
</evidence>
<reference evidence="3 4" key="1">
    <citation type="submission" date="2023-10" db="EMBL/GenBank/DDBJ databases">
        <authorList>
            <person name="Maclean D."/>
            <person name="Macfadyen A."/>
        </authorList>
    </citation>
    <scope>NUCLEOTIDE SEQUENCE [LARGE SCALE GENOMIC DNA]</scope>
</reference>
<dbReference type="AlphaFoldDB" id="A0AAV1I9G8"/>
<feature type="region of interest" description="Disordered" evidence="2">
    <location>
        <begin position="652"/>
        <end position="686"/>
    </location>
</feature>
<sequence length="1082" mass="118303">MSMDFMLSVVSPIVLPALEKSLQAAFVTGFATSWKLSAAANSQAKAPSLTLPNRARSRRLSSKDEEDRPKAPPNDPQRQGNIWQRYEQLERSAKSLADVNQQMALEKAKHQRDKKRLEEEFLELQRVNASLMDAVSGHDATFKVGSPPIHSSTAESATSLREGGSRQRSHCPVSSLPLPAAAQPDKEEDNGSATARQAEAMTLLQKQNGDSQEHTEDGSISLRAEIAQLRGKLATQTQDLALQVKALTAENDTLQSQVAKQRSTQAGELRNVELVQRELNGRLEDLAEEKKLLREQLAKANLTAALQPDAVMLRSLAEQNKALTLRNAQLEDEVASGSHKQRLHESDQAMADVHSDNARLQAKIMRLSSSASAVASAQELLEQLKKENAMLLADNERLLSHVEGLESTGSGSASAGTPRNHRKLLENFVQLKVDNKVLTEESARLASHLAEVQHARGNITTVPVPVRVEDGQEVDRELWVVLEEVQERNQALAAENTALRARTPTGAWHASEAELAIENERLHRQLAAVMELRTAELNEDNLCLINYLTEENLKLEQENQRVITMLAASAKSENRGVIKDILSNLERLQRDKAKALADNAELAKRNTRLIEESEALLMRCQAGSDAQSPSAPALKKGRKGLFPFRKGASKSVLPVHLSDSDSPAVSQDSPKSQASSGGSLPAKGGAAGAEALPLECAHLRQENSRLLAENRQLSEQASMVPGLTDSNASLAAENTRLNDRMAKLVKDLTEENMHLLNENQRLNETMQKVLSENAELSSRLIELALTSDNDVFNAAFGNDSSTACTTEDGTAAAPLGHWSREAAQKRRKEAEDEIREVGRQQAMRQQQRTELSHRASVELKAYEQATSSAESAYSKSKALALQRLNSRNSQLLRGGGAGAPTPASHAASAPGAAAPPTPEQEDDRSTFPDDGGFEEASRRRQEAELSRAQLQQKIESLKQARNSTPRTDEGAVRPKSASSQRAKAEAAHRKVMARREAESTVRASYFRFAGNSDVASFMRWLGYDTPASKDASLPALFHAAVQVAQSSRRESMSQDKQMLAEATITKLQEWLSQLQKDAPAEP</sequence>
<accession>A0AAV1I9G8</accession>
<proteinExistence type="predicted"/>
<feature type="compositionally biased region" description="Basic and acidic residues" evidence="2">
    <location>
        <begin position="982"/>
        <end position="991"/>
    </location>
</feature>
<keyword evidence="1" id="KW-0175">Coiled coil</keyword>
<feature type="compositionally biased region" description="Polar residues" evidence="2">
    <location>
        <begin position="149"/>
        <end position="159"/>
    </location>
</feature>
<dbReference type="EMBL" id="CAUYUE010000008">
    <property type="protein sequence ID" value="CAK0783351.1"/>
    <property type="molecule type" value="Genomic_DNA"/>
</dbReference>
<feature type="coiled-coil region" evidence="1">
    <location>
        <begin position="696"/>
        <end position="779"/>
    </location>
</feature>
<feature type="coiled-coil region" evidence="1">
    <location>
        <begin position="237"/>
        <end position="333"/>
    </location>
</feature>
<feature type="compositionally biased region" description="Polar residues" evidence="2">
    <location>
        <begin position="948"/>
        <end position="965"/>
    </location>
</feature>